<dbReference type="SUPFAM" id="SSF50129">
    <property type="entry name" value="GroES-like"/>
    <property type="match status" value="1"/>
</dbReference>
<dbReference type="SUPFAM" id="SSF51735">
    <property type="entry name" value="NAD(P)-binding Rossmann-fold domains"/>
    <property type="match status" value="1"/>
</dbReference>
<dbReference type="EMBL" id="HBHK01018293">
    <property type="protein sequence ID" value="CAD9693102.1"/>
    <property type="molecule type" value="Transcribed_RNA"/>
</dbReference>
<sequence length="363" mass="39741">MRCLGLDASGAVAYREITVSTKLDAFEVLVDVSYVYIDDRLYERTKGDNSLWYPGQFPCVVGWEVVGKVAGVGNQVARCKVGDVVVGLLDEGNAGCAAKAVLQENCLVLKPPKLDSSLALSSVKAGLLAFDTIHYKMHVEAGDTILVADASSDVGTLLAQLATSLGAFVVMLAHCKESYESLKKMYGSSTCTVLLVESIGDKVEVWEHKVMKQLLDETDGLGFDHVFHSSIPVTPQDVARIGESSDDPCYTIRRLWQQLLIKCMGAHGVLATTDRYLELDPQESLQLSLRGSSVGFVSEYPWFLSSTRRSRLIHILEELFSQLETGKLQFPSPVEVHFDTAQSVLANENSFLEKSKGGLNIRL</sequence>
<evidence type="ECO:0000259" key="1">
    <source>
        <dbReference type="SMART" id="SM00829"/>
    </source>
</evidence>
<name>A0A7S2S8X8_9STRA</name>
<accession>A0A7S2S8X8</accession>
<dbReference type="Gene3D" id="3.90.180.10">
    <property type="entry name" value="Medium-chain alcohol dehydrogenases, catalytic domain"/>
    <property type="match status" value="1"/>
</dbReference>
<dbReference type="AlphaFoldDB" id="A0A7S2S8X8"/>
<reference evidence="2" key="1">
    <citation type="submission" date="2021-01" db="EMBL/GenBank/DDBJ databases">
        <authorList>
            <person name="Corre E."/>
            <person name="Pelletier E."/>
            <person name="Niang G."/>
            <person name="Scheremetjew M."/>
            <person name="Finn R."/>
            <person name="Kale V."/>
            <person name="Holt S."/>
            <person name="Cochrane G."/>
            <person name="Meng A."/>
            <person name="Brown T."/>
            <person name="Cohen L."/>
        </authorList>
    </citation>
    <scope>NUCLEOTIDE SEQUENCE</scope>
    <source>
        <strain evidence="2">NY070348D</strain>
    </source>
</reference>
<dbReference type="InterPro" id="IPR011032">
    <property type="entry name" value="GroES-like_sf"/>
</dbReference>
<dbReference type="InterPro" id="IPR020843">
    <property type="entry name" value="ER"/>
</dbReference>
<organism evidence="2">
    <name type="scientific">Mucochytrium quahogii</name>
    <dbReference type="NCBI Taxonomy" id="96639"/>
    <lineage>
        <taxon>Eukaryota</taxon>
        <taxon>Sar</taxon>
        <taxon>Stramenopiles</taxon>
        <taxon>Bigyra</taxon>
        <taxon>Labyrinthulomycetes</taxon>
        <taxon>Thraustochytrida</taxon>
        <taxon>Thraustochytriidae</taxon>
        <taxon>Mucochytrium</taxon>
    </lineage>
</organism>
<dbReference type="InterPro" id="IPR036291">
    <property type="entry name" value="NAD(P)-bd_dom_sf"/>
</dbReference>
<dbReference type="SMART" id="SM00829">
    <property type="entry name" value="PKS_ER"/>
    <property type="match status" value="1"/>
</dbReference>
<gene>
    <name evidence="2" type="ORF">QSP1433_LOCUS11594</name>
</gene>
<dbReference type="PANTHER" id="PTHR44461:SF1">
    <property type="entry name" value="QUINONE OXIDOREDUCTASE-LIKE PROTEIN 1"/>
    <property type="match status" value="1"/>
</dbReference>
<dbReference type="InterPro" id="IPR013154">
    <property type="entry name" value="ADH-like_N"/>
</dbReference>
<feature type="domain" description="Enoyl reductase (ER)" evidence="1">
    <location>
        <begin position="5"/>
        <end position="345"/>
    </location>
</feature>
<proteinExistence type="predicted"/>
<protein>
    <recommendedName>
        <fullName evidence="1">Enoyl reductase (ER) domain-containing protein</fullName>
    </recommendedName>
</protein>
<dbReference type="GO" id="GO:0016491">
    <property type="term" value="F:oxidoreductase activity"/>
    <property type="evidence" value="ECO:0007669"/>
    <property type="project" value="InterPro"/>
</dbReference>
<dbReference type="PANTHER" id="PTHR44461">
    <property type="entry name" value="QUINONE OXIDOREDUCTASE-LIKE PROTEIN 1"/>
    <property type="match status" value="1"/>
</dbReference>
<dbReference type="Pfam" id="PF08240">
    <property type="entry name" value="ADH_N"/>
    <property type="match status" value="1"/>
</dbReference>
<evidence type="ECO:0000313" key="2">
    <source>
        <dbReference type="EMBL" id="CAD9693102.1"/>
    </source>
</evidence>
<dbReference type="InterPro" id="IPR042633">
    <property type="entry name" value="CRYZL1"/>
</dbReference>
<dbReference type="Gene3D" id="3.40.50.720">
    <property type="entry name" value="NAD(P)-binding Rossmann-like Domain"/>
    <property type="match status" value="1"/>
</dbReference>